<sequence length="236" mass="27048">MHKVLITNATSLFSILVPSFRCTAYVGTQSLKMKTATFAMGCFWHPDALFGCQKGIYRTRVGYTGGTLHNPTYRNLGDHTEAIDIDYNPEIVSYENLLKLFWKNHDPTEPNKRQYRSVIFYRDDEEKGLASESKKEMEKVSKSPILTVIEPFNKFYNAEDYHQKYYLQTHHTKLFNSLGIKTKDLVDSTIAAKLNGYVVGENTIDSFHSDSELLKLSPENKSYVEKLIARGKQAHC</sequence>
<feature type="chain" id="PRO_5043955044" description="peptide-methionine (S)-S-oxide reductase" evidence="5">
    <location>
        <begin position="25"/>
        <end position="236"/>
    </location>
</feature>
<dbReference type="HAMAP" id="MF_01401">
    <property type="entry name" value="MsrA"/>
    <property type="match status" value="1"/>
</dbReference>
<dbReference type="InterPro" id="IPR036509">
    <property type="entry name" value="Met_Sox_Rdtase_MsrA_sf"/>
</dbReference>
<feature type="domain" description="Selenoprotein methionine sulfoxide reductase A helical" evidence="7">
    <location>
        <begin position="180"/>
        <end position="224"/>
    </location>
</feature>
<keyword evidence="5" id="KW-0732">Signal</keyword>
<dbReference type="Pfam" id="PF01625">
    <property type="entry name" value="PMSR"/>
    <property type="match status" value="1"/>
</dbReference>
<dbReference type="Pfam" id="PF20939">
    <property type="entry name" value="MsrA_helical"/>
    <property type="match status" value="1"/>
</dbReference>
<dbReference type="GO" id="GO:0008113">
    <property type="term" value="F:peptide-methionine (S)-S-oxide reductase activity"/>
    <property type="evidence" value="ECO:0007669"/>
    <property type="project" value="UniProtKB-EC"/>
</dbReference>
<evidence type="ECO:0000259" key="6">
    <source>
        <dbReference type="Pfam" id="PF01625"/>
    </source>
</evidence>
<feature type="signal peptide" evidence="5">
    <location>
        <begin position="1"/>
        <end position="24"/>
    </location>
</feature>
<evidence type="ECO:0000259" key="7">
    <source>
        <dbReference type="Pfam" id="PF20939"/>
    </source>
</evidence>
<keyword evidence="3" id="KW-0560">Oxidoreductase</keyword>
<dbReference type="InterPro" id="IPR002569">
    <property type="entry name" value="Met_Sox_Rdtase_MsrA_dom"/>
</dbReference>
<protein>
    <recommendedName>
        <fullName evidence="2">peptide-methionine (S)-S-oxide reductase</fullName>
        <ecNumber evidence="2">1.8.4.11</ecNumber>
    </recommendedName>
    <alternativeName>
        <fullName evidence="4">Peptide-methionine (S)-S-oxide reductase</fullName>
    </alternativeName>
</protein>
<dbReference type="Gene3D" id="3.30.1060.10">
    <property type="entry name" value="Peptide methionine sulphoxide reductase MsrA"/>
    <property type="match status" value="1"/>
</dbReference>
<organism evidence="8 9">
    <name type="scientific">Caerostris extrusa</name>
    <name type="common">Bark spider</name>
    <name type="synonym">Caerostris bankana</name>
    <dbReference type="NCBI Taxonomy" id="172846"/>
    <lineage>
        <taxon>Eukaryota</taxon>
        <taxon>Metazoa</taxon>
        <taxon>Ecdysozoa</taxon>
        <taxon>Arthropoda</taxon>
        <taxon>Chelicerata</taxon>
        <taxon>Arachnida</taxon>
        <taxon>Araneae</taxon>
        <taxon>Araneomorphae</taxon>
        <taxon>Entelegynae</taxon>
        <taxon>Araneoidea</taxon>
        <taxon>Araneidae</taxon>
        <taxon>Caerostris</taxon>
    </lineage>
</organism>
<evidence type="ECO:0000256" key="4">
    <source>
        <dbReference type="ARBA" id="ARBA00030643"/>
    </source>
</evidence>
<evidence type="ECO:0000313" key="9">
    <source>
        <dbReference type="Proteomes" id="UP001054945"/>
    </source>
</evidence>
<comment type="caution">
    <text evidence="8">The sequence shown here is derived from an EMBL/GenBank/DDBJ whole genome shotgun (WGS) entry which is preliminary data.</text>
</comment>
<keyword evidence="9" id="KW-1185">Reference proteome</keyword>
<comment type="similarity">
    <text evidence="1">Belongs to the MsrA Met sulfoxide reductase family.</text>
</comment>
<dbReference type="SUPFAM" id="SSF55068">
    <property type="entry name" value="Peptide methionine sulfoxide reductase"/>
    <property type="match status" value="1"/>
</dbReference>
<dbReference type="PANTHER" id="PTHR43774">
    <property type="entry name" value="PEPTIDE METHIONINE SULFOXIDE REDUCTASE"/>
    <property type="match status" value="1"/>
</dbReference>
<feature type="domain" description="Peptide methionine sulphoxide reductase MsrA" evidence="6">
    <location>
        <begin position="35"/>
        <end position="171"/>
    </location>
</feature>
<dbReference type="PANTHER" id="PTHR43774:SF1">
    <property type="entry name" value="PEPTIDE METHIONINE SULFOXIDE REDUCTASE MSRA 2"/>
    <property type="match status" value="1"/>
</dbReference>
<dbReference type="Proteomes" id="UP001054945">
    <property type="component" value="Unassembled WGS sequence"/>
</dbReference>
<evidence type="ECO:0000256" key="2">
    <source>
        <dbReference type="ARBA" id="ARBA00012502"/>
    </source>
</evidence>
<accession>A0AAV4WTU8</accession>
<reference evidence="8 9" key="1">
    <citation type="submission" date="2021-06" db="EMBL/GenBank/DDBJ databases">
        <title>Caerostris extrusa draft genome.</title>
        <authorList>
            <person name="Kono N."/>
            <person name="Arakawa K."/>
        </authorList>
    </citation>
    <scope>NUCLEOTIDE SEQUENCE [LARGE SCALE GENOMIC DNA]</scope>
</reference>
<evidence type="ECO:0000256" key="1">
    <source>
        <dbReference type="ARBA" id="ARBA00005591"/>
    </source>
</evidence>
<gene>
    <name evidence="8" type="primary">MsrA</name>
    <name evidence="8" type="ORF">CEXT_672841</name>
</gene>
<dbReference type="NCBIfam" id="TIGR00401">
    <property type="entry name" value="msrA"/>
    <property type="match status" value="1"/>
</dbReference>
<evidence type="ECO:0000256" key="3">
    <source>
        <dbReference type="ARBA" id="ARBA00023002"/>
    </source>
</evidence>
<evidence type="ECO:0000313" key="8">
    <source>
        <dbReference type="EMBL" id="GIY84963.1"/>
    </source>
</evidence>
<dbReference type="AlphaFoldDB" id="A0AAV4WTU8"/>
<evidence type="ECO:0000256" key="5">
    <source>
        <dbReference type="SAM" id="SignalP"/>
    </source>
</evidence>
<proteinExistence type="inferred from homology"/>
<dbReference type="FunFam" id="3.30.1060.10:FF:000004">
    <property type="entry name" value="Peptide methionine sulfoxide reductase A5"/>
    <property type="match status" value="1"/>
</dbReference>
<dbReference type="InterPro" id="IPR049006">
    <property type="entry name" value="MsrA_helical"/>
</dbReference>
<dbReference type="EMBL" id="BPLR01016595">
    <property type="protein sequence ID" value="GIY84963.1"/>
    <property type="molecule type" value="Genomic_DNA"/>
</dbReference>
<name>A0AAV4WTU8_CAEEX</name>
<dbReference type="EC" id="1.8.4.11" evidence="2"/>